<dbReference type="CDD" id="cd03809">
    <property type="entry name" value="GT4_MtfB-like"/>
    <property type="match status" value="2"/>
</dbReference>
<gene>
    <name evidence="4" type="ORF">M2412_003237</name>
</gene>
<feature type="domain" description="Glycosyl transferase family 1" evidence="2">
    <location>
        <begin position="227"/>
        <end position="380"/>
    </location>
</feature>
<dbReference type="PANTHER" id="PTHR46401">
    <property type="entry name" value="GLYCOSYLTRANSFERASE WBBK-RELATED"/>
    <property type="match status" value="1"/>
</dbReference>
<organism evidence="4 5">
    <name type="scientific">Stenotrophomonas rhizophila</name>
    <dbReference type="NCBI Taxonomy" id="216778"/>
    <lineage>
        <taxon>Bacteria</taxon>
        <taxon>Pseudomonadati</taxon>
        <taxon>Pseudomonadota</taxon>
        <taxon>Gammaproteobacteria</taxon>
        <taxon>Lysobacterales</taxon>
        <taxon>Lysobacteraceae</taxon>
        <taxon>Stenotrophomonas</taxon>
    </lineage>
</organism>
<sequence>MRILLDLQGAQGESRRRGIGRYSLSLAIAAARSKRGHDLHLLLNGAFPETIDQIRDAFTGLVPRHKIHVLHVPLPVFERDAGNDRRRSQAEIIREAAIASVNPDVVHVSSLFEGFADNAVCSVNQHCRVPTIVTLYDLIPLMNAKLYLDPDPTYKSFYLGKLGNLGRADALVAISQSSAAEGHDVAGFPADRIFNISAACDRVFRPLKEADPLRGATRAAFGLHGGFVLYTGGADRRKNLGRLIEAYAGLDAHTGAHVQLVLAGHMPGPQVAELQSLALEKGLGERDLVFTGYISDEQLIALYNECSLFVFPSWHEGFGLPVLEAMACGAAVIASDASSIREIATEKTALFDPNDAESIRERMAHFLANPEEVSRLRAYSLERAKVFSWDRVAGHFLDACERVAAMGIERTSAAAAIDDAIARLGALRGQHHSEMLAAADALDRSCAATPQLLVDVTELADKDLRSGIQRVTRAVLAEWGRVPPAGYTLQLVRMDRSVGTYVCANRYAATLLGVESHPDVPVVAHPGDVFLGLDLVGSAVQAGSAWFAALRRNGVKVSFVVYDILPVRHPEWWPGGGGQHHEAWLRNILACADQLVCISQAVADDVSAWMDENQIDSRATIDWFHLGADLDGSMPSRGLPDDAEQVLALLSAVPSFLMVGTIEPRKGHEAVLTAFEALWADGHQINLVIIGRKGWLVDALCRKLAGHEQLGKHLFWFEGASDEYLDLVYEKSSCLMAASEGEGFGLPLIEAAQRGLPIIARDIPVFREVAGTGAHYFCGAGAVHVVNAVKEWLNLHARNEHPSSDGMPWLTWTQSAAKLEQVLLTGETADDRPALRPS</sequence>
<dbReference type="GO" id="GO:0009103">
    <property type="term" value="P:lipopolysaccharide biosynthetic process"/>
    <property type="evidence" value="ECO:0007669"/>
    <property type="project" value="TreeGrafter"/>
</dbReference>
<name>A0AAW5PMQ4_9GAMM</name>
<reference evidence="4" key="1">
    <citation type="submission" date="2022-08" db="EMBL/GenBank/DDBJ databases">
        <title>Genomic analyses of the natural microbiome of Caenorhabditis elegans.</title>
        <authorList>
            <person name="Samuel B."/>
        </authorList>
    </citation>
    <scope>NUCLEOTIDE SEQUENCE</scope>
    <source>
        <strain evidence="4">BIGb0277</strain>
    </source>
</reference>
<evidence type="ECO:0000259" key="3">
    <source>
        <dbReference type="Pfam" id="PF13439"/>
    </source>
</evidence>
<dbReference type="PANTHER" id="PTHR46401:SF2">
    <property type="entry name" value="GLYCOSYLTRANSFERASE WBBK-RELATED"/>
    <property type="match status" value="1"/>
</dbReference>
<dbReference type="AlphaFoldDB" id="A0AAW5PMQ4"/>
<feature type="domain" description="Glycosyl transferase family 1" evidence="2">
    <location>
        <begin position="654"/>
        <end position="796"/>
    </location>
</feature>
<dbReference type="RefSeq" id="WP_259261755.1">
    <property type="nucleotide sequence ID" value="NZ_JANUEK010000008.1"/>
</dbReference>
<comment type="caution">
    <text evidence="4">The sequence shown here is derived from an EMBL/GenBank/DDBJ whole genome shotgun (WGS) entry which is preliminary data.</text>
</comment>
<dbReference type="InterPro" id="IPR001296">
    <property type="entry name" value="Glyco_trans_1"/>
</dbReference>
<dbReference type="Pfam" id="PF00534">
    <property type="entry name" value="Glycos_transf_1"/>
    <property type="match status" value="2"/>
</dbReference>
<feature type="domain" description="Glycosyltransferase subfamily 4-like N-terminal" evidence="3">
    <location>
        <begin position="18"/>
        <end position="194"/>
    </location>
</feature>
<dbReference type="Gene3D" id="3.40.50.2000">
    <property type="entry name" value="Glycogen Phosphorylase B"/>
    <property type="match status" value="4"/>
</dbReference>
<proteinExistence type="predicted"/>
<evidence type="ECO:0000259" key="2">
    <source>
        <dbReference type="Pfam" id="PF00534"/>
    </source>
</evidence>
<dbReference type="GO" id="GO:0016757">
    <property type="term" value="F:glycosyltransferase activity"/>
    <property type="evidence" value="ECO:0007669"/>
    <property type="project" value="InterPro"/>
</dbReference>
<evidence type="ECO:0000256" key="1">
    <source>
        <dbReference type="ARBA" id="ARBA00022679"/>
    </source>
</evidence>
<dbReference type="InterPro" id="IPR028098">
    <property type="entry name" value="Glyco_trans_4-like_N"/>
</dbReference>
<evidence type="ECO:0000313" key="4">
    <source>
        <dbReference type="EMBL" id="MCS4281221.1"/>
    </source>
</evidence>
<dbReference type="SUPFAM" id="SSF53756">
    <property type="entry name" value="UDP-Glycosyltransferase/glycogen phosphorylase"/>
    <property type="match status" value="2"/>
</dbReference>
<dbReference type="Proteomes" id="UP001320691">
    <property type="component" value="Unassembled WGS sequence"/>
</dbReference>
<evidence type="ECO:0000313" key="5">
    <source>
        <dbReference type="Proteomes" id="UP001320691"/>
    </source>
</evidence>
<protein>
    <submittedName>
        <fullName evidence="4">Glycosyltransferase involved in cell wall biosynthesis</fullName>
    </submittedName>
</protein>
<accession>A0AAW5PMQ4</accession>
<keyword evidence="1" id="KW-0808">Transferase</keyword>
<dbReference type="Pfam" id="PF13439">
    <property type="entry name" value="Glyco_transf_4"/>
    <property type="match status" value="1"/>
</dbReference>
<dbReference type="EMBL" id="JANUEK010000008">
    <property type="protein sequence ID" value="MCS4281221.1"/>
    <property type="molecule type" value="Genomic_DNA"/>
</dbReference>